<dbReference type="GO" id="GO:0006749">
    <property type="term" value="P:glutathione metabolic process"/>
    <property type="evidence" value="ECO:0007669"/>
    <property type="project" value="TreeGrafter"/>
</dbReference>
<proteinExistence type="predicted"/>
<gene>
    <name evidence="3" type="ordered locus">Cyan7425_1688</name>
</gene>
<dbReference type="PANTHER" id="PTHR42673">
    <property type="entry name" value="MALEYLACETOACETATE ISOMERASE"/>
    <property type="match status" value="1"/>
</dbReference>
<dbReference type="InterPro" id="IPR040079">
    <property type="entry name" value="Glutathione_S-Trfase"/>
</dbReference>
<dbReference type="Pfam" id="PF00043">
    <property type="entry name" value="GST_C"/>
    <property type="match status" value="1"/>
</dbReference>
<dbReference type="Gene3D" id="1.20.1050.10">
    <property type="match status" value="1"/>
</dbReference>
<dbReference type="PROSITE" id="PS50404">
    <property type="entry name" value="GST_NTER"/>
    <property type="match status" value="1"/>
</dbReference>
<keyword evidence="3" id="KW-0808">Transferase</keyword>
<dbReference type="SFLD" id="SFLDG00358">
    <property type="entry name" value="Main_(cytGST)"/>
    <property type="match status" value="1"/>
</dbReference>
<dbReference type="AlphaFoldDB" id="B8HR69"/>
<dbReference type="GO" id="GO:0006559">
    <property type="term" value="P:L-phenylalanine catabolic process"/>
    <property type="evidence" value="ECO:0007669"/>
    <property type="project" value="TreeGrafter"/>
</dbReference>
<reference evidence="3" key="1">
    <citation type="submission" date="2009-01" db="EMBL/GenBank/DDBJ databases">
        <title>Complete sequence of chromosome Cyanothece sp. PCC 7425.</title>
        <authorList>
            <consortium name="US DOE Joint Genome Institute"/>
            <person name="Lucas S."/>
            <person name="Copeland A."/>
            <person name="Lapidus A."/>
            <person name="Glavina del Rio T."/>
            <person name="Dalin E."/>
            <person name="Tice H."/>
            <person name="Bruce D."/>
            <person name="Goodwin L."/>
            <person name="Pitluck S."/>
            <person name="Sims D."/>
            <person name="Meineke L."/>
            <person name="Brettin T."/>
            <person name="Detter J.C."/>
            <person name="Han C."/>
            <person name="Larimer F."/>
            <person name="Land M."/>
            <person name="Hauser L."/>
            <person name="Kyrpides N."/>
            <person name="Ovchinnikova G."/>
            <person name="Liberton M."/>
            <person name="Stoeckel J."/>
            <person name="Banerjee A."/>
            <person name="Singh A."/>
            <person name="Page L."/>
            <person name="Sato H."/>
            <person name="Zhao L."/>
            <person name="Sherman L."/>
            <person name="Pakrasi H."/>
            <person name="Richardson P."/>
        </authorList>
    </citation>
    <scope>NUCLEOTIDE SEQUENCE</scope>
    <source>
        <strain evidence="3">PCC 7425</strain>
    </source>
</reference>
<organism evidence="3">
    <name type="scientific">Cyanothece sp. (strain PCC 7425 / ATCC 29141)</name>
    <dbReference type="NCBI Taxonomy" id="395961"/>
    <lineage>
        <taxon>Bacteria</taxon>
        <taxon>Bacillati</taxon>
        <taxon>Cyanobacteriota</taxon>
        <taxon>Cyanophyceae</taxon>
        <taxon>Gomontiellales</taxon>
        <taxon>Cyanothecaceae</taxon>
        <taxon>Cyanothece</taxon>
    </lineage>
</organism>
<dbReference type="SUPFAM" id="SSF47616">
    <property type="entry name" value="GST C-terminal domain-like"/>
    <property type="match status" value="1"/>
</dbReference>
<dbReference type="InterPro" id="IPR036282">
    <property type="entry name" value="Glutathione-S-Trfase_C_sf"/>
</dbReference>
<evidence type="ECO:0000313" key="3">
    <source>
        <dbReference type="EMBL" id="ACL44057.1"/>
    </source>
</evidence>
<sequence>MLKLYYARPSVYARPVWLALLEKQLPFELIPVDLSGEQFEPEFLSLNPFSHVPVLVDGDFRVIESLAILDYLEARYPDRPLLPTDPTALAKVRMAQLVTLNELVPAVFKLILHHDPRSTPDHRNPSETVELEYAQMRAINTLNFLETLLGNSPYFAGEQLTLAEIVAGTLVHRLPDLGIPLISYPGLHNWSRQLLSRPTWQQIELHPEEWDNLKRRMRVMPKIWERRRRHRTHALSQVQRVGK</sequence>
<dbReference type="Gene3D" id="3.40.30.10">
    <property type="entry name" value="Glutaredoxin"/>
    <property type="match status" value="1"/>
</dbReference>
<protein>
    <submittedName>
        <fullName evidence="3">Glutathione S-transferase domain protein</fullName>
    </submittedName>
</protein>
<dbReference type="SFLD" id="SFLDS00019">
    <property type="entry name" value="Glutathione_Transferase_(cytos"/>
    <property type="match status" value="1"/>
</dbReference>
<dbReference type="eggNOG" id="COG0625">
    <property type="taxonomic scope" value="Bacteria"/>
</dbReference>
<dbReference type="KEGG" id="cyn:Cyan7425_1688"/>
<name>B8HR69_CYAP4</name>
<evidence type="ECO:0000259" key="1">
    <source>
        <dbReference type="PROSITE" id="PS50404"/>
    </source>
</evidence>
<dbReference type="EMBL" id="CP001344">
    <property type="protein sequence ID" value="ACL44057.1"/>
    <property type="molecule type" value="Genomic_DNA"/>
</dbReference>
<dbReference type="InterPro" id="IPR036249">
    <property type="entry name" value="Thioredoxin-like_sf"/>
</dbReference>
<dbReference type="STRING" id="395961.Cyan7425_1688"/>
<dbReference type="InterPro" id="IPR010987">
    <property type="entry name" value="Glutathione-S-Trfase_C-like"/>
</dbReference>
<dbReference type="GO" id="GO:0016034">
    <property type="term" value="F:maleylacetoacetate isomerase activity"/>
    <property type="evidence" value="ECO:0007669"/>
    <property type="project" value="TreeGrafter"/>
</dbReference>
<dbReference type="InterPro" id="IPR004045">
    <property type="entry name" value="Glutathione_S-Trfase_N"/>
</dbReference>
<dbReference type="GO" id="GO:0004364">
    <property type="term" value="F:glutathione transferase activity"/>
    <property type="evidence" value="ECO:0007669"/>
    <property type="project" value="TreeGrafter"/>
</dbReference>
<feature type="domain" description="GST C-terminal" evidence="2">
    <location>
        <begin position="85"/>
        <end position="223"/>
    </location>
</feature>
<accession>B8HR69</accession>
<evidence type="ECO:0000259" key="2">
    <source>
        <dbReference type="PROSITE" id="PS50405"/>
    </source>
</evidence>
<dbReference type="InterPro" id="IPR004046">
    <property type="entry name" value="GST_C"/>
</dbReference>
<dbReference type="HOGENOM" id="CLU_011226_6_3_3"/>
<dbReference type="OrthoDB" id="465590at2"/>
<dbReference type="PANTHER" id="PTHR42673:SF4">
    <property type="entry name" value="MALEYLACETOACETATE ISOMERASE"/>
    <property type="match status" value="1"/>
</dbReference>
<dbReference type="Pfam" id="PF13417">
    <property type="entry name" value="GST_N_3"/>
    <property type="match status" value="1"/>
</dbReference>
<feature type="domain" description="GST N-terminal" evidence="1">
    <location>
        <begin position="1"/>
        <end position="80"/>
    </location>
</feature>
<dbReference type="PROSITE" id="PS50405">
    <property type="entry name" value="GST_CTER"/>
    <property type="match status" value="1"/>
</dbReference>
<dbReference type="SUPFAM" id="SSF52833">
    <property type="entry name" value="Thioredoxin-like"/>
    <property type="match status" value="1"/>
</dbReference>